<keyword evidence="1" id="KW-0472">Membrane</keyword>
<dbReference type="Proteomes" id="UP000243425">
    <property type="component" value="Nucleomorph 3"/>
</dbReference>
<keyword evidence="1" id="KW-1133">Transmembrane helix</keyword>
<dbReference type="AlphaFoldDB" id="Q3LW10"/>
<evidence type="ECO:0000313" key="2">
    <source>
        <dbReference type="EMBL" id="ABA27356.1"/>
    </source>
</evidence>
<keyword evidence="1" id="KW-0812">Transmembrane</keyword>
<organism evidence="2 3">
    <name type="scientific">Bigelowiella natans</name>
    <name type="common">Pedinomonas minutissima</name>
    <name type="synonym">Chlorarachnion sp. (strain CCMP621)</name>
    <dbReference type="NCBI Taxonomy" id="227086"/>
    <lineage>
        <taxon>Eukaryota</taxon>
        <taxon>Sar</taxon>
        <taxon>Rhizaria</taxon>
        <taxon>Cercozoa</taxon>
        <taxon>Chlorarachniophyceae</taxon>
        <taxon>Bigelowiella</taxon>
    </lineage>
</organism>
<dbReference type="RefSeq" id="XP_001712968.1">
    <property type="nucleotide sequence ID" value="XM_001712916.1"/>
</dbReference>
<dbReference type="EMBL" id="DQ158858">
    <property type="protein sequence ID" value="ABA27356.1"/>
    <property type="molecule type" value="Genomic_DNA"/>
</dbReference>
<reference evidence="2 3" key="1">
    <citation type="journal article" date="2006" name="Proc. Natl. Acad. Sci. U.S.A.">
        <title>Complete nucleotide sequence of the chlorarachniophyte nucleomorph: nature's smallest nucleus.</title>
        <authorList>
            <person name="Gilson P.R."/>
            <person name="Su V."/>
            <person name="Slamovits C.H."/>
            <person name="Reith M.E."/>
            <person name="Keeling P.J."/>
            <person name="McFadden G.I."/>
        </authorList>
    </citation>
    <scope>NUCLEOTIDE SEQUENCE [LARGE SCALE GENOMIC DNA]</scope>
    <source>
        <strain evidence="3">CCMP621</strain>
    </source>
</reference>
<name>Q3LW10_BIGNA</name>
<sequence>MLTVTSYPASKWVTYYVMEEFIQKSQTEKEIKLFVFIYKKWIKNLTLSSHTLFQMDQIFYNCNIFMFYMLFLGNINIMHFLINHIPQIGMKRMTQRPKRIERIKKIT</sequence>
<feature type="transmembrane region" description="Helical" evidence="1">
    <location>
        <begin position="58"/>
        <end position="82"/>
    </location>
</feature>
<dbReference type="GeneID" id="5788299"/>
<accession>Q3LW10</accession>
<geneLocation type="nucleomorph" evidence="2"/>
<evidence type="ECO:0000256" key="1">
    <source>
        <dbReference type="SAM" id="Phobius"/>
    </source>
</evidence>
<evidence type="ECO:0000313" key="3">
    <source>
        <dbReference type="Proteomes" id="UP000243425"/>
    </source>
</evidence>
<proteinExistence type="predicted"/>
<keyword evidence="2" id="KW-0542">Nucleomorph</keyword>
<protein>
    <submittedName>
        <fullName evidence="2">Uncharacterized protein</fullName>
    </submittedName>
</protein>